<sequence length="106" mass="12128">MIAKKKMKLRYTPRRMNSNHIVSNPEAQPCISNFSQSPESERTDHTNLLRTKEGDVVFKKRRKVPLPHGVLLSKPRGYVKLCDLDKYTFQKDPSFLPSGAGADKEK</sequence>
<dbReference type="Proteomes" id="UP001152484">
    <property type="component" value="Unassembled WGS sequence"/>
</dbReference>
<evidence type="ECO:0000256" key="1">
    <source>
        <dbReference type="SAM" id="MobiDB-lite"/>
    </source>
</evidence>
<organism evidence="2 3">
    <name type="scientific">Cuscuta europaea</name>
    <name type="common">European dodder</name>
    <dbReference type="NCBI Taxonomy" id="41803"/>
    <lineage>
        <taxon>Eukaryota</taxon>
        <taxon>Viridiplantae</taxon>
        <taxon>Streptophyta</taxon>
        <taxon>Embryophyta</taxon>
        <taxon>Tracheophyta</taxon>
        <taxon>Spermatophyta</taxon>
        <taxon>Magnoliopsida</taxon>
        <taxon>eudicotyledons</taxon>
        <taxon>Gunneridae</taxon>
        <taxon>Pentapetalae</taxon>
        <taxon>asterids</taxon>
        <taxon>lamiids</taxon>
        <taxon>Solanales</taxon>
        <taxon>Convolvulaceae</taxon>
        <taxon>Cuscuteae</taxon>
        <taxon>Cuscuta</taxon>
        <taxon>Cuscuta subgen. Cuscuta</taxon>
    </lineage>
</organism>
<evidence type="ECO:0000313" key="3">
    <source>
        <dbReference type="Proteomes" id="UP001152484"/>
    </source>
</evidence>
<proteinExistence type="predicted"/>
<keyword evidence="3" id="KW-1185">Reference proteome</keyword>
<dbReference type="AlphaFoldDB" id="A0A9P0YHC3"/>
<dbReference type="EMBL" id="CAMAPE010000003">
    <property type="protein sequence ID" value="CAH9055480.1"/>
    <property type="molecule type" value="Genomic_DNA"/>
</dbReference>
<reference evidence="2" key="1">
    <citation type="submission" date="2022-07" db="EMBL/GenBank/DDBJ databases">
        <authorList>
            <person name="Macas J."/>
            <person name="Novak P."/>
            <person name="Neumann P."/>
        </authorList>
    </citation>
    <scope>NUCLEOTIDE SEQUENCE</scope>
</reference>
<gene>
    <name evidence="2" type="ORF">CEURO_LOCUS813</name>
</gene>
<feature type="compositionally biased region" description="Polar residues" evidence="1">
    <location>
        <begin position="15"/>
        <end position="38"/>
    </location>
</feature>
<feature type="compositionally biased region" description="Basic and acidic residues" evidence="1">
    <location>
        <begin position="39"/>
        <end position="48"/>
    </location>
</feature>
<name>A0A9P0YHC3_CUSEU</name>
<evidence type="ECO:0000313" key="2">
    <source>
        <dbReference type="EMBL" id="CAH9055480.1"/>
    </source>
</evidence>
<dbReference type="OrthoDB" id="1750719at2759"/>
<accession>A0A9P0YHC3</accession>
<protein>
    <submittedName>
        <fullName evidence="2">Uncharacterized protein</fullName>
    </submittedName>
</protein>
<feature type="region of interest" description="Disordered" evidence="1">
    <location>
        <begin position="14"/>
        <end position="48"/>
    </location>
</feature>
<comment type="caution">
    <text evidence="2">The sequence shown here is derived from an EMBL/GenBank/DDBJ whole genome shotgun (WGS) entry which is preliminary data.</text>
</comment>